<accession>A0A383D6L7</accession>
<name>A0A383D6L7_9ZZZZ</name>
<dbReference type="GO" id="GO:0046872">
    <property type="term" value="F:metal ion binding"/>
    <property type="evidence" value="ECO:0007669"/>
    <property type="project" value="UniProtKB-KW"/>
</dbReference>
<keyword evidence="7" id="KW-0100">Branched-chain amino acid biosynthesis</keyword>
<evidence type="ECO:0000256" key="5">
    <source>
        <dbReference type="ARBA" id="ARBA00023002"/>
    </source>
</evidence>
<keyword evidence="1" id="KW-0432">Leucine biosynthesis</keyword>
<dbReference type="GO" id="GO:0005829">
    <property type="term" value="C:cytosol"/>
    <property type="evidence" value="ECO:0007669"/>
    <property type="project" value="TreeGrafter"/>
</dbReference>
<feature type="non-terminal residue" evidence="9">
    <location>
        <position position="1"/>
    </location>
</feature>
<dbReference type="GO" id="GO:0009098">
    <property type="term" value="P:L-leucine biosynthetic process"/>
    <property type="evidence" value="ECO:0007669"/>
    <property type="project" value="UniProtKB-KW"/>
</dbReference>
<proteinExistence type="predicted"/>
<feature type="domain" description="Isopropylmalate dehydrogenase-like" evidence="8">
    <location>
        <begin position="6"/>
        <end position="76"/>
    </location>
</feature>
<keyword evidence="3" id="KW-0479">Metal-binding</keyword>
<dbReference type="InterPro" id="IPR024084">
    <property type="entry name" value="IsoPropMal-DH-like_dom"/>
</dbReference>
<sequence>VAEFHILYTPGDGIGSEIVGEGRRVIEAIGKRFGHRFSAEEALIGAGAIETFGIEITDDVITRAQKADAILLGACGISGGEPVNGRHPE</sequence>
<dbReference type="Gene3D" id="3.40.718.10">
    <property type="entry name" value="Isopropylmalate Dehydrogenase"/>
    <property type="match status" value="1"/>
</dbReference>
<dbReference type="PANTHER" id="PTHR42979:SF1">
    <property type="entry name" value="3-ISOPROPYLMALATE DEHYDROGENASE"/>
    <property type="match status" value="1"/>
</dbReference>
<keyword evidence="5" id="KW-0560">Oxidoreductase</keyword>
<evidence type="ECO:0000313" key="9">
    <source>
        <dbReference type="EMBL" id="SVE40041.1"/>
    </source>
</evidence>
<dbReference type="SUPFAM" id="SSF53659">
    <property type="entry name" value="Isocitrate/Isopropylmalate dehydrogenase-like"/>
    <property type="match status" value="1"/>
</dbReference>
<dbReference type="InterPro" id="IPR004429">
    <property type="entry name" value="Isopropylmalate_DH"/>
</dbReference>
<reference evidence="9" key="1">
    <citation type="submission" date="2018-05" db="EMBL/GenBank/DDBJ databases">
        <authorList>
            <person name="Lanie J.A."/>
            <person name="Ng W.-L."/>
            <person name="Kazmierczak K.M."/>
            <person name="Andrzejewski T.M."/>
            <person name="Davidsen T.M."/>
            <person name="Wayne K.J."/>
            <person name="Tettelin H."/>
            <person name="Glass J.I."/>
            <person name="Rusch D."/>
            <person name="Podicherti R."/>
            <person name="Tsui H.-C.T."/>
            <person name="Winkler M.E."/>
        </authorList>
    </citation>
    <scope>NUCLEOTIDE SEQUENCE</scope>
</reference>
<keyword evidence="2" id="KW-0028">Amino-acid biosynthesis</keyword>
<keyword evidence="4" id="KW-0460">Magnesium</keyword>
<dbReference type="GO" id="GO:0003862">
    <property type="term" value="F:3-isopropylmalate dehydrogenase activity"/>
    <property type="evidence" value="ECO:0007669"/>
    <property type="project" value="InterPro"/>
</dbReference>
<evidence type="ECO:0000256" key="6">
    <source>
        <dbReference type="ARBA" id="ARBA00023027"/>
    </source>
</evidence>
<evidence type="ECO:0000256" key="7">
    <source>
        <dbReference type="ARBA" id="ARBA00023304"/>
    </source>
</evidence>
<evidence type="ECO:0000256" key="1">
    <source>
        <dbReference type="ARBA" id="ARBA00022430"/>
    </source>
</evidence>
<evidence type="ECO:0000256" key="3">
    <source>
        <dbReference type="ARBA" id="ARBA00022723"/>
    </source>
</evidence>
<dbReference type="AlphaFoldDB" id="A0A383D6L7"/>
<evidence type="ECO:0000256" key="4">
    <source>
        <dbReference type="ARBA" id="ARBA00022842"/>
    </source>
</evidence>
<feature type="non-terminal residue" evidence="9">
    <location>
        <position position="89"/>
    </location>
</feature>
<gene>
    <name evidence="9" type="ORF">METZ01_LOCUS492895</name>
</gene>
<evidence type="ECO:0000259" key="8">
    <source>
        <dbReference type="Pfam" id="PF00180"/>
    </source>
</evidence>
<organism evidence="9">
    <name type="scientific">marine metagenome</name>
    <dbReference type="NCBI Taxonomy" id="408172"/>
    <lineage>
        <taxon>unclassified sequences</taxon>
        <taxon>metagenomes</taxon>
        <taxon>ecological metagenomes</taxon>
    </lineage>
</organism>
<keyword evidence="6" id="KW-0520">NAD</keyword>
<protein>
    <recommendedName>
        <fullName evidence="8">Isopropylmalate dehydrogenase-like domain-containing protein</fullName>
    </recommendedName>
</protein>
<dbReference type="Pfam" id="PF00180">
    <property type="entry name" value="Iso_dh"/>
    <property type="match status" value="1"/>
</dbReference>
<evidence type="ECO:0000256" key="2">
    <source>
        <dbReference type="ARBA" id="ARBA00022605"/>
    </source>
</evidence>
<dbReference type="PANTHER" id="PTHR42979">
    <property type="entry name" value="3-ISOPROPYLMALATE DEHYDROGENASE"/>
    <property type="match status" value="1"/>
</dbReference>
<dbReference type="EMBL" id="UINC01214696">
    <property type="protein sequence ID" value="SVE40041.1"/>
    <property type="molecule type" value="Genomic_DNA"/>
</dbReference>